<keyword evidence="2" id="KW-1185">Reference proteome</keyword>
<dbReference type="Proteomes" id="UP001150904">
    <property type="component" value="Unassembled WGS sequence"/>
</dbReference>
<gene>
    <name evidence="1" type="ORF">N7498_004832</name>
</gene>
<protein>
    <recommendedName>
        <fullName evidence="3">Fe2OG dioxygenase domain-containing protein</fullName>
    </recommendedName>
</protein>
<proteinExistence type="predicted"/>
<dbReference type="EMBL" id="JAPQKR010000012">
    <property type="protein sequence ID" value="KAJ5203953.1"/>
    <property type="molecule type" value="Genomic_DNA"/>
</dbReference>
<comment type="caution">
    <text evidence="1">The sequence shown here is derived from an EMBL/GenBank/DDBJ whole genome shotgun (WGS) entry which is preliminary data.</text>
</comment>
<name>A0A9W9MMD9_9EURO</name>
<dbReference type="OrthoDB" id="10256055at2759"/>
<reference evidence="1" key="2">
    <citation type="journal article" date="2023" name="IMA Fungus">
        <title>Comparative genomic study of the Penicillium genus elucidates a diverse pangenome and 15 lateral gene transfer events.</title>
        <authorList>
            <person name="Petersen C."/>
            <person name="Sorensen T."/>
            <person name="Nielsen M.R."/>
            <person name="Sondergaard T.E."/>
            <person name="Sorensen J.L."/>
            <person name="Fitzpatrick D.A."/>
            <person name="Frisvad J.C."/>
            <person name="Nielsen K.L."/>
        </authorList>
    </citation>
    <scope>NUCLEOTIDE SEQUENCE</scope>
    <source>
        <strain evidence="1">IBT 15544</strain>
    </source>
</reference>
<dbReference type="PANTHER" id="PTHR41677:SF1">
    <property type="entry name" value="FE2OG DIOXYGENASE DOMAIN-CONTAINING PROTEIN"/>
    <property type="match status" value="1"/>
</dbReference>
<dbReference type="PANTHER" id="PTHR41677">
    <property type="entry name" value="YALI0B19030P"/>
    <property type="match status" value="1"/>
</dbReference>
<organism evidence="1 2">
    <name type="scientific">Penicillium cinerascens</name>
    <dbReference type="NCBI Taxonomy" id="70096"/>
    <lineage>
        <taxon>Eukaryota</taxon>
        <taxon>Fungi</taxon>
        <taxon>Dikarya</taxon>
        <taxon>Ascomycota</taxon>
        <taxon>Pezizomycotina</taxon>
        <taxon>Eurotiomycetes</taxon>
        <taxon>Eurotiomycetidae</taxon>
        <taxon>Eurotiales</taxon>
        <taxon>Aspergillaceae</taxon>
        <taxon>Penicillium</taxon>
    </lineage>
</organism>
<evidence type="ECO:0000313" key="2">
    <source>
        <dbReference type="Proteomes" id="UP001150904"/>
    </source>
</evidence>
<evidence type="ECO:0008006" key="3">
    <source>
        <dbReference type="Google" id="ProtNLM"/>
    </source>
</evidence>
<dbReference type="AlphaFoldDB" id="A0A9W9MMD9"/>
<dbReference type="GeneID" id="83179195"/>
<sequence>MPSTPRIFDPPVHLAYQHPKAIHTLADIKLDPSPISKVASTDPFPFLSAEGVRAFRRELFSKDVLDNCSFHTRAGSVQLRGMAPRYAPFTYQFWTSPEVLEIVSKLAGVDLIPVFDHEICHTNVQLGPKGLEGVKDTPVDPPGVPEEYKRNQSGEQKGKPVVPWHRDSYPFVCVVMLSDTSSMTDGETEMQKGDGSTVKVRSPSMGGAVIMQGRHVSHIAIPAGNMPERITLVTSFRPRSPLLVDDSSLMNVRTKSLMPELYYQWVEYRLRLLSERFKYEADALDVRYNEAVQSSDAEGKPGYCRKETVDVEKLTHWMEDQMRYMRQTLFEMRPVTAEDNINKNYIPKVE</sequence>
<reference evidence="1" key="1">
    <citation type="submission" date="2022-12" db="EMBL/GenBank/DDBJ databases">
        <authorList>
            <person name="Petersen C."/>
        </authorList>
    </citation>
    <scope>NUCLEOTIDE SEQUENCE</scope>
    <source>
        <strain evidence="1">IBT 15544</strain>
    </source>
</reference>
<dbReference type="RefSeq" id="XP_058308432.1">
    <property type="nucleotide sequence ID" value="XM_058451894.1"/>
</dbReference>
<accession>A0A9W9MMD9</accession>
<evidence type="ECO:0000313" key="1">
    <source>
        <dbReference type="EMBL" id="KAJ5203953.1"/>
    </source>
</evidence>